<gene>
    <name evidence="2" type="ORF">D9757_009394</name>
</gene>
<accession>A0A8H5M1E3</accession>
<reference evidence="2 3" key="1">
    <citation type="journal article" date="2020" name="ISME J.">
        <title>Uncovering the hidden diversity of litter-decomposition mechanisms in mushroom-forming fungi.</title>
        <authorList>
            <person name="Floudas D."/>
            <person name="Bentzer J."/>
            <person name="Ahren D."/>
            <person name="Johansson T."/>
            <person name="Persson P."/>
            <person name="Tunlid A."/>
        </authorList>
    </citation>
    <scope>NUCLEOTIDE SEQUENCE [LARGE SCALE GENOMIC DNA]</scope>
    <source>
        <strain evidence="2 3">CBS 406.79</strain>
    </source>
</reference>
<evidence type="ECO:0000313" key="2">
    <source>
        <dbReference type="EMBL" id="KAF5377720.1"/>
    </source>
</evidence>
<dbReference type="AlphaFoldDB" id="A0A8H5M1E3"/>
<name>A0A8H5M1E3_9AGAR</name>
<sequence>MSSSDYSKSVHSARAHQASEIESWGTLHTSSRTPTPAHTVGFSPLVSYSQTSGISYGSGSLPPRYGISAPAVHLPSASDPVVNPLLSYPPQAVFNVTYSCNSIAFRNGLSPNDVALYPPVQSMTLILSICPTKNITVACSSPGGVTVHDVFIALSNCVFSAPHSYELSGLRPDVIARARASQSARRRAHDTSGLRWLDFLGEYVYFGGLVKVSGDAYEVQFVSSPSA</sequence>
<dbReference type="Pfam" id="PF20415">
    <property type="entry name" value="DUF6699"/>
    <property type="match status" value="1"/>
</dbReference>
<protein>
    <recommendedName>
        <fullName evidence="1">DUF6699 domain-containing protein</fullName>
    </recommendedName>
</protein>
<evidence type="ECO:0000313" key="3">
    <source>
        <dbReference type="Proteomes" id="UP000518752"/>
    </source>
</evidence>
<dbReference type="InterPro" id="IPR046522">
    <property type="entry name" value="DUF6699"/>
</dbReference>
<dbReference type="EMBL" id="JAACJN010000082">
    <property type="protein sequence ID" value="KAF5377720.1"/>
    <property type="molecule type" value="Genomic_DNA"/>
</dbReference>
<evidence type="ECO:0000259" key="1">
    <source>
        <dbReference type="Pfam" id="PF20415"/>
    </source>
</evidence>
<dbReference type="Proteomes" id="UP000518752">
    <property type="component" value="Unassembled WGS sequence"/>
</dbReference>
<dbReference type="OrthoDB" id="3265169at2759"/>
<comment type="caution">
    <text evidence="2">The sequence shown here is derived from an EMBL/GenBank/DDBJ whole genome shotgun (WGS) entry which is preliminary data.</text>
</comment>
<organism evidence="2 3">
    <name type="scientific">Collybiopsis confluens</name>
    <dbReference type="NCBI Taxonomy" id="2823264"/>
    <lineage>
        <taxon>Eukaryota</taxon>
        <taxon>Fungi</taxon>
        <taxon>Dikarya</taxon>
        <taxon>Basidiomycota</taxon>
        <taxon>Agaricomycotina</taxon>
        <taxon>Agaricomycetes</taxon>
        <taxon>Agaricomycetidae</taxon>
        <taxon>Agaricales</taxon>
        <taxon>Marasmiineae</taxon>
        <taxon>Omphalotaceae</taxon>
        <taxon>Collybiopsis</taxon>
    </lineage>
</organism>
<proteinExistence type="predicted"/>
<feature type="domain" description="DUF6699" evidence="1">
    <location>
        <begin position="94"/>
        <end position="211"/>
    </location>
</feature>
<keyword evidence="3" id="KW-1185">Reference proteome</keyword>